<evidence type="ECO:0000313" key="2">
    <source>
        <dbReference type="EMBL" id="KAK7113982.1"/>
    </source>
</evidence>
<dbReference type="InterPro" id="IPR036444">
    <property type="entry name" value="PLipase_A2_dom_sf"/>
</dbReference>
<organism evidence="2 3">
    <name type="scientific">Littorina saxatilis</name>
    <dbReference type="NCBI Taxonomy" id="31220"/>
    <lineage>
        <taxon>Eukaryota</taxon>
        <taxon>Metazoa</taxon>
        <taxon>Spiralia</taxon>
        <taxon>Lophotrochozoa</taxon>
        <taxon>Mollusca</taxon>
        <taxon>Gastropoda</taxon>
        <taxon>Caenogastropoda</taxon>
        <taxon>Littorinimorpha</taxon>
        <taxon>Littorinoidea</taxon>
        <taxon>Littorinidae</taxon>
        <taxon>Littorina</taxon>
    </lineage>
</organism>
<dbReference type="PANTHER" id="PTHR37687">
    <property type="entry name" value="AGAP006772-PA"/>
    <property type="match status" value="1"/>
</dbReference>
<evidence type="ECO:0000256" key="1">
    <source>
        <dbReference type="SAM" id="SignalP"/>
    </source>
</evidence>
<dbReference type="GO" id="GO:0050482">
    <property type="term" value="P:arachidonate secretion"/>
    <property type="evidence" value="ECO:0007669"/>
    <property type="project" value="InterPro"/>
</dbReference>
<reference evidence="2 3" key="1">
    <citation type="submission" date="2024-02" db="EMBL/GenBank/DDBJ databases">
        <title>Chromosome-scale genome assembly of the rough periwinkle Littorina saxatilis.</title>
        <authorList>
            <person name="De Jode A."/>
            <person name="Faria R."/>
            <person name="Formenti G."/>
            <person name="Sims Y."/>
            <person name="Smith T.P."/>
            <person name="Tracey A."/>
            <person name="Wood J.M.D."/>
            <person name="Zagrodzka Z.B."/>
            <person name="Johannesson K."/>
            <person name="Butlin R.K."/>
            <person name="Leder E.H."/>
        </authorList>
    </citation>
    <scope>NUCLEOTIDE SEQUENCE [LARGE SCALE GENOMIC DNA]</scope>
    <source>
        <strain evidence="2">Snail1</strain>
        <tissue evidence="2">Muscle</tissue>
    </source>
</reference>
<name>A0AAN9BYM0_9CAEN</name>
<accession>A0AAN9BYM0</accession>
<dbReference type="Gene3D" id="1.20.90.10">
    <property type="entry name" value="Phospholipase A2 domain"/>
    <property type="match status" value="1"/>
</dbReference>
<dbReference type="PANTHER" id="PTHR37687:SF1">
    <property type="entry name" value="AGAP006772-PA"/>
    <property type="match status" value="1"/>
</dbReference>
<feature type="chain" id="PRO_5042943116" description="Conodipine-M alpha chain" evidence="1">
    <location>
        <begin position="23"/>
        <end position="145"/>
    </location>
</feature>
<dbReference type="EMBL" id="JBAMIC010000001">
    <property type="protein sequence ID" value="KAK7113982.1"/>
    <property type="molecule type" value="Genomic_DNA"/>
</dbReference>
<feature type="signal peptide" evidence="1">
    <location>
        <begin position="1"/>
        <end position="22"/>
    </location>
</feature>
<dbReference type="InterPro" id="IPR038875">
    <property type="entry name" value="PLA2_conodipine-like"/>
</dbReference>
<dbReference type="AlphaFoldDB" id="A0AAN9BYM0"/>
<keyword evidence="3" id="KW-1185">Reference proteome</keyword>
<dbReference type="Proteomes" id="UP001374579">
    <property type="component" value="Unassembled WGS sequence"/>
</dbReference>
<proteinExistence type="predicted"/>
<comment type="caution">
    <text evidence="2">The sequence shown here is derived from an EMBL/GenBank/DDBJ whole genome shotgun (WGS) entry which is preliminary data.</text>
</comment>
<evidence type="ECO:0000313" key="3">
    <source>
        <dbReference type="Proteomes" id="UP001374579"/>
    </source>
</evidence>
<evidence type="ECO:0008006" key="4">
    <source>
        <dbReference type="Google" id="ProtNLM"/>
    </source>
</evidence>
<dbReference type="SUPFAM" id="SSF48619">
    <property type="entry name" value="Phospholipase A2, PLA2"/>
    <property type="match status" value="1"/>
</dbReference>
<keyword evidence="1" id="KW-0732">Signal</keyword>
<sequence>MAGWTTCMILLMTMTSLMTSQAADTCAKYSNGCNIPFNLPYFYEKLFTPSCYRHDVCYECGKQFGVSREDCDKAFLGLMRTSCKTLRKRRDVDVDVRKRFFFSKDFFCKAIAYSYYGATRLGGANNYENPSKSWCSESWVTSCLP</sequence>
<gene>
    <name evidence="2" type="ORF">V1264_000122</name>
</gene>
<protein>
    <recommendedName>
        <fullName evidence="4">Conodipine-M alpha chain</fullName>
    </recommendedName>
</protein>
<dbReference type="GO" id="GO:0004623">
    <property type="term" value="F:phospholipase A2 activity"/>
    <property type="evidence" value="ECO:0007669"/>
    <property type="project" value="InterPro"/>
</dbReference>
<dbReference type="GO" id="GO:0006644">
    <property type="term" value="P:phospholipid metabolic process"/>
    <property type="evidence" value="ECO:0007669"/>
    <property type="project" value="InterPro"/>
</dbReference>